<dbReference type="InParanoid" id="K1VMR1"/>
<comment type="caution">
    <text evidence="1">The sequence shown here is derived from an EMBL/GenBank/DDBJ whole genome shotgun (WGS) entry which is preliminary data.</text>
</comment>
<sequence>MADINEIAKQRDHSMLTWEQQQIQGAGPIVQKLAAMGAGTSWTAQNATRVATHRVGGAMVRRQRCLLTLSPPSHPAPVPTGQTSTGAMAAGLASASCACARCAELLGNAK</sequence>
<dbReference type="HOGENOM" id="CLU_2172834_0_0_1"/>
<gene>
    <name evidence="1" type="ORF">A1Q2_00256</name>
</gene>
<dbReference type="AlphaFoldDB" id="K1VMR1"/>
<proteinExistence type="predicted"/>
<dbReference type="Proteomes" id="UP000006757">
    <property type="component" value="Unassembled WGS sequence"/>
</dbReference>
<organism evidence="1 2">
    <name type="scientific">Trichosporon asahii var. asahii (strain CBS 8904)</name>
    <name type="common">Yeast</name>
    <dbReference type="NCBI Taxonomy" id="1220162"/>
    <lineage>
        <taxon>Eukaryota</taxon>
        <taxon>Fungi</taxon>
        <taxon>Dikarya</taxon>
        <taxon>Basidiomycota</taxon>
        <taxon>Agaricomycotina</taxon>
        <taxon>Tremellomycetes</taxon>
        <taxon>Trichosporonales</taxon>
        <taxon>Trichosporonaceae</taxon>
        <taxon>Trichosporon</taxon>
    </lineage>
</organism>
<accession>K1VMR1</accession>
<dbReference type="EMBL" id="AMBO01000091">
    <property type="protein sequence ID" value="EKD05495.1"/>
    <property type="molecule type" value="Genomic_DNA"/>
</dbReference>
<reference evidence="1 2" key="1">
    <citation type="journal article" date="2012" name="Eukaryot. Cell">
        <title>Genome sequence of the Trichosporon asahii environmental strain CBS 8904.</title>
        <authorList>
            <person name="Yang R.Y."/>
            <person name="Li H.T."/>
            <person name="Zhu H."/>
            <person name="Zhou G.P."/>
            <person name="Wang M."/>
            <person name="Wang L."/>
        </authorList>
    </citation>
    <scope>NUCLEOTIDE SEQUENCE [LARGE SCALE GENOMIC DNA]</scope>
    <source>
        <strain evidence="1 2">CBS 8904</strain>
    </source>
</reference>
<evidence type="ECO:0000313" key="2">
    <source>
        <dbReference type="Proteomes" id="UP000006757"/>
    </source>
</evidence>
<evidence type="ECO:0000313" key="1">
    <source>
        <dbReference type="EMBL" id="EKD05495.1"/>
    </source>
</evidence>
<name>K1VMR1_TRIAC</name>
<protein>
    <submittedName>
        <fullName evidence="1">Uncharacterized protein</fullName>
    </submittedName>
</protein>
<keyword evidence="2" id="KW-1185">Reference proteome</keyword>